<dbReference type="AlphaFoldDB" id="A0A1D2MIK6"/>
<evidence type="ECO:0000313" key="2">
    <source>
        <dbReference type="EMBL" id="ODM92761.1"/>
    </source>
</evidence>
<comment type="caution">
    <text evidence="2">The sequence shown here is derived from an EMBL/GenBank/DDBJ whole genome shotgun (WGS) entry which is preliminary data.</text>
</comment>
<organism evidence="2 3">
    <name type="scientific">Orchesella cincta</name>
    <name type="common">Springtail</name>
    <name type="synonym">Podura cincta</name>
    <dbReference type="NCBI Taxonomy" id="48709"/>
    <lineage>
        <taxon>Eukaryota</taxon>
        <taxon>Metazoa</taxon>
        <taxon>Ecdysozoa</taxon>
        <taxon>Arthropoda</taxon>
        <taxon>Hexapoda</taxon>
        <taxon>Collembola</taxon>
        <taxon>Entomobryomorpha</taxon>
        <taxon>Entomobryoidea</taxon>
        <taxon>Orchesellidae</taxon>
        <taxon>Orchesellinae</taxon>
        <taxon>Orchesella</taxon>
    </lineage>
</organism>
<dbReference type="EMBL" id="LJIJ01001155">
    <property type="protein sequence ID" value="ODM92761.1"/>
    <property type="molecule type" value="Genomic_DNA"/>
</dbReference>
<keyword evidence="3" id="KW-1185">Reference proteome</keyword>
<dbReference type="PANTHER" id="PTHR11552">
    <property type="entry name" value="GLUCOSE-METHANOL-CHOLINE GMC OXIDOREDUCTASE"/>
    <property type="match status" value="1"/>
</dbReference>
<comment type="similarity">
    <text evidence="1">Belongs to the GMC oxidoreductase family.</text>
</comment>
<dbReference type="OrthoDB" id="269227at2759"/>
<dbReference type="SUPFAM" id="SSF51905">
    <property type="entry name" value="FAD/NAD(P)-binding domain"/>
    <property type="match status" value="1"/>
</dbReference>
<reference evidence="2 3" key="1">
    <citation type="journal article" date="2016" name="Genome Biol. Evol.">
        <title>Gene Family Evolution Reflects Adaptation to Soil Environmental Stressors in the Genome of the Collembolan Orchesella cincta.</title>
        <authorList>
            <person name="Faddeeva-Vakhrusheva A."/>
            <person name="Derks M.F."/>
            <person name="Anvar S.Y."/>
            <person name="Agamennone V."/>
            <person name="Suring W."/>
            <person name="Smit S."/>
            <person name="van Straalen N.M."/>
            <person name="Roelofs D."/>
        </authorList>
    </citation>
    <scope>NUCLEOTIDE SEQUENCE [LARGE SCALE GENOMIC DNA]</scope>
    <source>
        <tissue evidence="2">Mixed pool</tissue>
    </source>
</reference>
<accession>A0A1D2MIK6</accession>
<dbReference type="GO" id="GO:0050660">
    <property type="term" value="F:flavin adenine dinucleotide binding"/>
    <property type="evidence" value="ECO:0007669"/>
    <property type="project" value="InterPro"/>
</dbReference>
<dbReference type="InterPro" id="IPR012132">
    <property type="entry name" value="GMC_OxRdtase"/>
</dbReference>
<proteinExistence type="inferred from homology"/>
<dbReference type="PANTHER" id="PTHR11552:SF147">
    <property type="entry name" value="CHOLINE DEHYDROGENASE, MITOCHONDRIAL"/>
    <property type="match status" value="1"/>
</dbReference>
<evidence type="ECO:0000313" key="3">
    <source>
        <dbReference type="Proteomes" id="UP000094527"/>
    </source>
</evidence>
<dbReference type="Gene3D" id="3.50.50.60">
    <property type="entry name" value="FAD/NAD(P)-binding domain"/>
    <property type="match status" value="2"/>
</dbReference>
<gene>
    <name evidence="2" type="ORF">Ocin01_13921</name>
</gene>
<dbReference type="GO" id="GO:0016491">
    <property type="term" value="F:oxidoreductase activity"/>
    <property type="evidence" value="ECO:0007669"/>
    <property type="project" value="TreeGrafter"/>
</dbReference>
<dbReference type="Proteomes" id="UP000094527">
    <property type="component" value="Unassembled WGS sequence"/>
</dbReference>
<name>A0A1D2MIK6_ORCCI</name>
<dbReference type="Pfam" id="PF13450">
    <property type="entry name" value="NAD_binding_8"/>
    <property type="match status" value="1"/>
</dbReference>
<sequence length="145" mass="16001">MGIFDSLLKKIVGAGNAGCVLGSRLSENGKHTVLLLEAGQEPHPGLSVPAIVTNYTKTADYVRRYMSVPQRNANLESNGILAGHSPYDYDGWANITNDDSWKYSNMLEYLKKSENYQGNFPSDQHGYDGPIPVANHGMLQDWRIG</sequence>
<protein>
    <submittedName>
        <fullName evidence="2">Oxygen-dependent choline dehydrogenase</fullName>
    </submittedName>
</protein>
<dbReference type="Gene3D" id="3.30.560.10">
    <property type="entry name" value="Glucose Oxidase, domain 3"/>
    <property type="match status" value="2"/>
</dbReference>
<evidence type="ECO:0000256" key="1">
    <source>
        <dbReference type="ARBA" id="ARBA00010790"/>
    </source>
</evidence>
<dbReference type="STRING" id="48709.A0A1D2MIK6"/>
<dbReference type="InterPro" id="IPR036188">
    <property type="entry name" value="FAD/NAD-bd_sf"/>
</dbReference>